<organism evidence="2 3">
    <name type="scientific">Actinoplanes oblitus</name>
    <dbReference type="NCBI Taxonomy" id="3040509"/>
    <lineage>
        <taxon>Bacteria</taxon>
        <taxon>Bacillati</taxon>
        <taxon>Actinomycetota</taxon>
        <taxon>Actinomycetes</taxon>
        <taxon>Micromonosporales</taxon>
        <taxon>Micromonosporaceae</taxon>
        <taxon>Actinoplanes</taxon>
    </lineage>
</organism>
<protein>
    <submittedName>
        <fullName evidence="2">DUF58 domain-containing protein</fullName>
    </submittedName>
</protein>
<dbReference type="InterPro" id="IPR036465">
    <property type="entry name" value="vWFA_dom_sf"/>
</dbReference>
<keyword evidence="3" id="KW-1185">Reference proteome</keyword>
<accession>A0ABY8WE62</accession>
<evidence type="ECO:0000259" key="1">
    <source>
        <dbReference type="Pfam" id="PF01882"/>
    </source>
</evidence>
<sequence>MGSPPERLLRRLEWRLGRRLDGRLQGAYRTIWHGAGVDFTDLRTYTAEDDVRHIDWNVTARLDEPFVRQYTEDREFTAWLVVDRSASMRFGAHEGKDSVATELAVSLARLVSQGGNRVGAILFDNAAQRVIPPRTGRDQILRIAHELLKPSPAAKPKRSGTPAAGTDLTAMLNLAAKTTASRRSLLFLISDFIGDPGWDRPLGRLTHRHEVVVVRIVDPAELDLPDLGLILVEDAETGEQLLVDTSDPLLRGRLAGEVDARETELAAVMRRAGVAAHRITTDQDLLSALVRMVRTAGQVRR</sequence>
<gene>
    <name evidence="2" type="ORF">ACTOB_007272</name>
</gene>
<evidence type="ECO:0000313" key="3">
    <source>
        <dbReference type="Proteomes" id="UP001240150"/>
    </source>
</evidence>
<dbReference type="PANTHER" id="PTHR33608:SF6">
    <property type="entry name" value="BLL2464 PROTEIN"/>
    <property type="match status" value="1"/>
</dbReference>
<evidence type="ECO:0000313" key="2">
    <source>
        <dbReference type="EMBL" id="WIM95195.1"/>
    </source>
</evidence>
<feature type="domain" description="DUF58" evidence="1">
    <location>
        <begin position="41"/>
        <end position="260"/>
    </location>
</feature>
<dbReference type="Pfam" id="PF01882">
    <property type="entry name" value="DUF58"/>
    <property type="match status" value="1"/>
</dbReference>
<name>A0ABY8WE62_9ACTN</name>
<dbReference type="EMBL" id="CP126980">
    <property type="protein sequence ID" value="WIM95195.1"/>
    <property type="molecule type" value="Genomic_DNA"/>
</dbReference>
<dbReference type="Gene3D" id="3.40.50.410">
    <property type="entry name" value="von Willebrand factor, type A domain"/>
    <property type="match status" value="1"/>
</dbReference>
<dbReference type="InterPro" id="IPR002881">
    <property type="entry name" value="DUF58"/>
</dbReference>
<dbReference type="CDD" id="cd00198">
    <property type="entry name" value="vWFA"/>
    <property type="match status" value="1"/>
</dbReference>
<dbReference type="PANTHER" id="PTHR33608">
    <property type="entry name" value="BLL2464 PROTEIN"/>
    <property type="match status" value="1"/>
</dbReference>
<proteinExistence type="predicted"/>
<dbReference type="RefSeq" id="WP_284916486.1">
    <property type="nucleotide sequence ID" value="NZ_CP126980.1"/>
</dbReference>
<dbReference type="SUPFAM" id="SSF53300">
    <property type="entry name" value="vWA-like"/>
    <property type="match status" value="1"/>
</dbReference>
<dbReference type="Proteomes" id="UP001240150">
    <property type="component" value="Chromosome"/>
</dbReference>
<reference evidence="2 3" key="1">
    <citation type="submission" date="2023-06" db="EMBL/GenBank/DDBJ databases">
        <authorList>
            <person name="Yushchuk O."/>
            <person name="Binda E."/>
            <person name="Ruckert-Reed C."/>
            <person name="Fedorenko V."/>
            <person name="Kalinowski J."/>
            <person name="Marinelli F."/>
        </authorList>
    </citation>
    <scope>NUCLEOTIDE SEQUENCE [LARGE SCALE GENOMIC DNA]</scope>
    <source>
        <strain evidence="2 3">NRRL 3884</strain>
    </source>
</reference>